<evidence type="ECO:0000313" key="3">
    <source>
        <dbReference type="Proteomes" id="UP000824469"/>
    </source>
</evidence>
<keyword evidence="1" id="KW-1133">Transmembrane helix</keyword>
<keyword evidence="1" id="KW-0472">Membrane</keyword>
<dbReference type="PANTHER" id="PTHR22601">
    <property type="entry name" value="ISP4 LIKE PROTEIN"/>
    <property type="match status" value="1"/>
</dbReference>
<keyword evidence="1" id="KW-0812">Transmembrane</keyword>
<reference evidence="2 3" key="1">
    <citation type="journal article" date="2021" name="Nat. Plants">
        <title>The Taxus genome provides insights into paclitaxel biosynthesis.</title>
        <authorList>
            <person name="Xiong X."/>
            <person name="Gou J."/>
            <person name="Liao Q."/>
            <person name="Li Y."/>
            <person name="Zhou Q."/>
            <person name="Bi G."/>
            <person name="Li C."/>
            <person name="Du R."/>
            <person name="Wang X."/>
            <person name="Sun T."/>
            <person name="Guo L."/>
            <person name="Liang H."/>
            <person name="Lu P."/>
            <person name="Wu Y."/>
            <person name="Zhang Z."/>
            <person name="Ro D.K."/>
            <person name="Shang Y."/>
            <person name="Huang S."/>
            <person name="Yan J."/>
        </authorList>
    </citation>
    <scope>NUCLEOTIDE SEQUENCE [LARGE SCALE GENOMIC DNA]</scope>
    <source>
        <strain evidence="2">Ta-2019</strain>
    </source>
</reference>
<feature type="transmembrane region" description="Helical" evidence="1">
    <location>
        <begin position="127"/>
        <end position="149"/>
    </location>
</feature>
<sequence>ESFVNPLFTPKAFLQWERALGSLTCVSRSALRIFPYVDIRPESFPTVETEKLCSVHSIVDATTTWQWQMICQHITGQPIRALSRMQIRILSTDNKFQVTSENHRQITSLFHSGGLLSCEGFNKQLQFPWWGILFACVIALAFTLPVGVIQATTNQ</sequence>
<dbReference type="InterPro" id="IPR004648">
    <property type="entry name" value="Oligpept_transpt"/>
</dbReference>
<protein>
    <submittedName>
        <fullName evidence="2">Uncharacterized protein</fullName>
    </submittedName>
</protein>
<dbReference type="AlphaFoldDB" id="A0AA38GTY2"/>
<gene>
    <name evidence="2" type="ORF">KI387_001070</name>
</gene>
<dbReference type="GO" id="GO:0055085">
    <property type="term" value="P:transmembrane transport"/>
    <property type="evidence" value="ECO:0007669"/>
    <property type="project" value="InterPro"/>
</dbReference>
<dbReference type="EMBL" id="JAHRHJ020000001">
    <property type="protein sequence ID" value="KAH9328962.1"/>
    <property type="molecule type" value="Genomic_DNA"/>
</dbReference>
<dbReference type="Proteomes" id="UP000824469">
    <property type="component" value="Unassembled WGS sequence"/>
</dbReference>
<comment type="caution">
    <text evidence="2">The sequence shown here is derived from an EMBL/GenBank/DDBJ whole genome shotgun (WGS) entry which is preliminary data.</text>
</comment>
<proteinExistence type="predicted"/>
<evidence type="ECO:0000256" key="1">
    <source>
        <dbReference type="SAM" id="Phobius"/>
    </source>
</evidence>
<name>A0AA38GTY2_TAXCH</name>
<feature type="non-terminal residue" evidence="2">
    <location>
        <position position="155"/>
    </location>
</feature>
<organism evidence="2 3">
    <name type="scientific">Taxus chinensis</name>
    <name type="common">Chinese yew</name>
    <name type="synonym">Taxus wallichiana var. chinensis</name>
    <dbReference type="NCBI Taxonomy" id="29808"/>
    <lineage>
        <taxon>Eukaryota</taxon>
        <taxon>Viridiplantae</taxon>
        <taxon>Streptophyta</taxon>
        <taxon>Embryophyta</taxon>
        <taxon>Tracheophyta</taxon>
        <taxon>Spermatophyta</taxon>
        <taxon>Pinopsida</taxon>
        <taxon>Pinidae</taxon>
        <taxon>Conifers II</taxon>
        <taxon>Cupressales</taxon>
        <taxon>Taxaceae</taxon>
        <taxon>Taxus</taxon>
    </lineage>
</organism>
<keyword evidence="3" id="KW-1185">Reference proteome</keyword>
<evidence type="ECO:0000313" key="2">
    <source>
        <dbReference type="EMBL" id="KAH9328962.1"/>
    </source>
</evidence>
<accession>A0AA38GTY2</accession>
<feature type="non-terminal residue" evidence="2">
    <location>
        <position position="1"/>
    </location>
</feature>